<dbReference type="AlphaFoldDB" id="A0A8H3A6P4"/>
<evidence type="ECO:0000256" key="3">
    <source>
        <dbReference type="ARBA" id="ARBA00010617"/>
    </source>
</evidence>
<dbReference type="GO" id="GO:0004497">
    <property type="term" value="F:monooxygenase activity"/>
    <property type="evidence" value="ECO:0007669"/>
    <property type="project" value="UniProtKB-KW"/>
</dbReference>
<dbReference type="InterPro" id="IPR002401">
    <property type="entry name" value="Cyt_P450_E_grp-I"/>
</dbReference>
<evidence type="ECO:0000256" key="10">
    <source>
        <dbReference type="RuleBase" id="RU000461"/>
    </source>
</evidence>
<dbReference type="PANTHER" id="PTHR46300">
    <property type="entry name" value="P450, PUTATIVE (EUROFUNG)-RELATED-RELATED"/>
    <property type="match status" value="1"/>
</dbReference>
<evidence type="ECO:0000313" key="12">
    <source>
        <dbReference type="Proteomes" id="UP000663843"/>
    </source>
</evidence>
<dbReference type="InterPro" id="IPR001128">
    <property type="entry name" value="Cyt_P450"/>
</dbReference>
<dbReference type="CDD" id="cd11065">
    <property type="entry name" value="CYP64-like"/>
    <property type="match status" value="1"/>
</dbReference>
<feature type="binding site" description="axial binding residue" evidence="9">
    <location>
        <position position="446"/>
    </location>
    <ligand>
        <name>heme</name>
        <dbReference type="ChEBI" id="CHEBI:30413"/>
    </ligand>
    <ligandPart>
        <name>Fe</name>
        <dbReference type="ChEBI" id="CHEBI:18248"/>
    </ligandPart>
</feature>
<comment type="pathway">
    <text evidence="2">Secondary metabolite biosynthesis.</text>
</comment>
<name>A0A8H3A6P4_9AGAM</name>
<dbReference type="GO" id="GO:0016705">
    <property type="term" value="F:oxidoreductase activity, acting on paired donors, with incorporation or reduction of molecular oxygen"/>
    <property type="evidence" value="ECO:0007669"/>
    <property type="project" value="InterPro"/>
</dbReference>
<dbReference type="InterPro" id="IPR050364">
    <property type="entry name" value="Cytochrome_P450_fung"/>
</dbReference>
<comment type="cofactor">
    <cofactor evidence="1 9">
        <name>heme</name>
        <dbReference type="ChEBI" id="CHEBI:30413"/>
    </cofactor>
</comment>
<evidence type="ECO:0008006" key="13">
    <source>
        <dbReference type="Google" id="ProtNLM"/>
    </source>
</evidence>
<dbReference type="Gene3D" id="1.10.630.10">
    <property type="entry name" value="Cytochrome P450"/>
    <property type="match status" value="1"/>
</dbReference>
<accession>A0A8H3A6P4</accession>
<dbReference type="SUPFAM" id="SSF48264">
    <property type="entry name" value="Cytochrome P450"/>
    <property type="match status" value="1"/>
</dbReference>
<keyword evidence="5 9" id="KW-0479">Metal-binding</keyword>
<keyword evidence="8 10" id="KW-0503">Monooxygenase</keyword>
<keyword evidence="6 10" id="KW-0560">Oxidoreductase</keyword>
<keyword evidence="7 9" id="KW-0408">Iron</keyword>
<dbReference type="Pfam" id="PF00067">
    <property type="entry name" value="p450"/>
    <property type="match status" value="1"/>
</dbReference>
<evidence type="ECO:0000256" key="1">
    <source>
        <dbReference type="ARBA" id="ARBA00001971"/>
    </source>
</evidence>
<dbReference type="GO" id="GO:0005506">
    <property type="term" value="F:iron ion binding"/>
    <property type="evidence" value="ECO:0007669"/>
    <property type="project" value="InterPro"/>
</dbReference>
<protein>
    <recommendedName>
        <fullName evidence="13">O-methylsterigmatocystin oxidoreductase</fullName>
    </recommendedName>
</protein>
<evidence type="ECO:0000256" key="8">
    <source>
        <dbReference type="ARBA" id="ARBA00023033"/>
    </source>
</evidence>
<evidence type="ECO:0000256" key="7">
    <source>
        <dbReference type="ARBA" id="ARBA00023004"/>
    </source>
</evidence>
<organism evidence="11 12">
    <name type="scientific">Rhizoctonia solani</name>
    <dbReference type="NCBI Taxonomy" id="456999"/>
    <lineage>
        <taxon>Eukaryota</taxon>
        <taxon>Fungi</taxon>
        <taxon>Dikarya</taxon>
        <taxon>Basidiomycota</taxon>
        <taxon>Agaricomycotina</taxon>
        <taxon>Agaricomycetes</taxon>
        <taxon>Cantharellales</taxon>
        <taxon>Ceratobasidiaceae</taxon>
        <taxon>Rhizoctonia</taxon>
    </lineage>
</organism>
<comment type="caution">
    <text evidence="11">The sequence shown here is derived from an EMBL/GenBank/DDBJ whole genome shotgun (WGS) entry which is preliminary data.</text>
</comment>
<evidence type="ECO:0000256" key="9">
    <source>
        <dbReference type="PIRSR" id="PIRSR602401-1"/>
    </source>
</evidence>
<evidence type="ECO:0000256" key="4">
    <source>
        <dbReference type="ARBA" id="ARBA00022617"/>
    </source>
</evidence>
<evidence type="ECO:0000256" key="5">
    <source>
        <dbReference type="ARBA" id="ARBA00022723"/>
    </source>
</evidence>
<keyword evidence="4 9" id="KW-0349">Heme</keyword>
<dbReference type="InterPro" id="IPR036396">
    <property type="entry name" value="Cyt_P450_sf"/>
</dbReference>
<dbReference type="InterPro" id="IPR017972">
    <property type="entry name" value="Cyt_P450_CS"/>
</dbReference>
<evidence type="ECO:0000313" key="11">
    <source>
        <dbReference type="EMBL" id="CAE6402016.1"/>
    </source>
</evidence>
<evidence type="ECO:0000256" key="6">
    <source>
        <dbReference type="ARBA" id="ARBA00023002"/>
    </source>
</evidence>
<proteinExistence type="inferred from homology"/>
<evidence type="ECO:0000256" key="2">
    <source>
        <dbReference type="ARBA" id="ARBA00005179"/>
    </source>
</evidence>
<reference evidence="11" key="1">
    <citation type="submission" date="2021-01" db="EMBL/GenBank/DDBJ databases">
        <authorList>
            <person name="Kaushik A."/>
        </authorList>
    </citation>
    <scope>NUCLEOTIDE SEQUENCE</scope>
    <source>
        <strain evidence="11">AG2-2IIIB</strain>
    </source>
</reference>
<dbReference type="EMBL" id="CAJMWT010001439">
    <property type="protein sequence ID" value="CAE6402016.1"/>
    <property type="molecule type" value="Genomic_DNA"/>
</dbReference>
<dbReference type="PRINTS" id="PR00463">
    <property type="entry name" value="EP450I"/>
</dbReference>
<dbReference type="PANTHER" id="PTHR46300:SF7">
    <property type="entry name" value="P450, PUTATIVE (EUROFUNG)-RELATED"/>
    <property type="match status" value="1"/>
</dbReference>
<dbReference type="GO" id="GO:0020037">
    <property type="term" value="F:heme binding"/>
    <property type="evidence" value="ECO:0007669"/>
    <property type="project" value="InterPro"/>
</dbReference>
<comment type="similarity">
    <text evidence="3 10">Belongs to the cytochrome P450 family.</text>
</comment>
<sequence length="517" mass="59026">MTGPREALYTTLALVAPALLWHYYRTRSDEQAPHPPSPMSLPLIGSVLSLPSGPEHIMYTKLGKQLNSDIVYLNLFGHEIIVLNSSEAASDLLEKRSALYSDRFCPLILKEKDLLDWSTAPTILGYNDVWRHHRRMMNKWLNVREVTQFYKLQENQARVLLQRLLRIPTDAAPFDQVRDEFFFAMASSVFQATYGYTPQEKDDPFLRAGHESIDHGTEAVMVTNFFVNIIPALNLVPEWFPGAGWKRVIREWRKQKEYAQGAPYQWTQNQVSQGANEPSILGTLLQDHELVSGLTPEEKEDRIKQLAFILYSGATDTTATLLVSFVAAMVLNPDAQLQAQQEIDLVLGAGVLPHISDRERLPYVNRLILELLRWRPVLPIAIPHQCFQDDVYREYKIKKGTIVIGNMWAMSRDEKDYPDPEAFNPDRFLDPKVPPLPAFGWGRRICPGIHFGEASLFITIASLLATFTFSKRRDFDGNYVEPIIEDAPNSLVLGLKSFEFEFAPRSEMHRRVVDDAI</sequence>
<dbReference type="PROSITE" id="PS00086">
    <property type="entry name" value="CYTOCHROME_P450"/>
    <property type="match status" value="1"/>
</dbReference>
<dbReference type="Proteomes" id="UP000663843">
    <property type="component" value="Unassembled WGS sequence"/>
</dbReference>
<gene>
    <name evidence="11" type="ORF">RDB_LOCUS36963</name>
</gene>